<evidence type="ECO:0000313" key="9">
    <source>
        <dbReference type="EMBL" id="MFB9817961.1"/>
    </source>
</evidence>
<evidence type="ECO:0000256" key="7">
    <source>
        <dbReference type="RuleBase" id="RU363032"/>
    </source>
</evidence>
<dbReference type="SUPFAM" id="SSF161098">
    <property type="entry name" value="MetI-like"/>
    <property type="match status" value="1"/>
</dbReference>
<dbReference type="CDD" id="cd06261">
    <property type="entry name" value="TM_PBP2"/>
    <property type="match status" value="1"/>
</dbReference>
<comment type="subcellular location">
    <subcellularLocation>
        <location evidence="1 7">Cell membrane</location>
        <topology evidence="1 7">Multi-pass membrane protein</topology>
    </subcellularLocation>
</comment>
<gene>
    <name evidence="9" type="ORF">ACFFP1_00425</name>
</gene>
<evidence type="ECO:0000259" key="8">
    <source>
        <dbReference type="PROSITE" id="PS50928"/>
    </source>
</evidence>
<dbReference type="Pfam" id="PF00528">
    <property type="entry name" value="BPD_transp_1"/>
    <property type="match status" value="1"/>
</dbReference>
<dbReference type="InterPro" id="IPR051393">
    <property type="entry name" value="ABC_transporter_permease"/>
</dbReference>
<reference evidence="9 10" key="1">
    <citation type="submission" date="2024-09" db="EMBL/GenBank/DDBJ databases">
        <authorList>
            <person name="Sun Q."/>
            <person name="Mori K."/>
        </authorList>
    </citation>
    <scope>NUCLEOTIDE SEQUENCE [LARGE SCALE GENOMIC DNA]</scope>
    <source>
        <strain evidence="9 10">JCM 1334</strain>
    </source>
</reference>
<sequence>MIVLPEVNSEAMPAAPAAAPERIQGRAQGRLAALYLAPGMLGFLIFIIIPLVSSLAISLYKWPLFGDPEFVGFDNYASLFSSDPVFWTVLGNTLVFAVCYTVLNLGISLGLATWLHHIGKWGPFFRVLFFIPVVTPMTANALVWRLMLSDNGVVNSGLAGVGIHGPSWLSDSNLAMASLIAMSLWQGIGYNIFVLGAGLSNISPGLLEAATIDGAGPWQRFYRIVFPMLSPTLFFCTVMTIIGSFKVFTQPYLLTLGGPGESTNTIVLYLYRNGFSFDKMGYASSLAWILFVIVMLITALQFSQQKRWVNYDN</sequence>
<feature type="transmembrane region" description="Helical" evidence="7">
    <location>
        <begin position="127"/>
        <end position="147"/>
    </location>
</feature>
<feature type="transmembrane region" description="Helical" evidence="7">
    <location>
        <begin position="174"/>
        <end position="200"/>
    </location>
</feature>
<keyword evidence="10" id="KW-1185">Reference proteome</keyword>
<dbReference type="RefSeq" id="WP_234753529.1">
    <property type="nucleotide sequence ID" value="NZ_BAAAWN010000001.1"/>
</dbReference>
<dbReference type="Proteomes" id="UP001589702">
    <property type="component" value="Unassembled WGS sequence"/>
</dbReference>
<proteinExistence type="inferred from homology"/>
<dbReference type="Gene3D" id="1.10.3720.10">
    <property type="entry name" value="MetI-like"/>
    <property type="match status" value="1"/>
</dbReference>
<keyword evidence="5 7" id="KW-1133">Transmembrane helix</keyword>
<keyword evidence="6 7" id="KW-0472">Membrane</keyword>
<name>A0ABV5XT90_ARTRM</name>
<dbReference type="PANTHER" id="PTHR30193:SF37">
    <property type="entry name" value="INNER MEMBRANE ABC TRANSPORTER PERMEASE PROTEIN YCJO"/>
    <property type="match status" value="1"/>
</dbReference>
<keyword evidence="2 7" id="KW-0813">Transport</keyword>
<feature type="transmembrane region" description="Helical" evidence="7">
    <location>
        <begin position="280"/>
        <end position="300"/>
    </location>
</feature>
<dbReference type="PANTHER" id="PTHR30193">
    <property type="entry name" value="ABC TRANSPORTER PERMEASE PROTEIN"/>
    <property type="match status" value="1"/>
</dbReference>
<accession>A0ABV5XT90</accession>
<feature type="transmembrane region" description="Helical" evidence="7">
    <location>
        <begin position="221"/>
        <end position="245"/>
    </location>
</feature>
<protein>
    <submittedName>
        <fullName evidence="9">Carbohydrate ABC transporter permease</fullName>
    </submittedName>
</protein>
<dbReference type="PROSITE" id="PS50928">
    <property type="entry name" value="ABC_TM1"/>
    <property type="match status" value="1"/>
</dbReference>
<evidence type="ECO:0000256" key="2">
    <source>
        <dbReference type="ARBA" id="ARBA00022448"/>
    </source>
</evidence>
<evidence type="ECO:0000256" key="5">
    <source>
        <dbReference type="ARBA" id="ARBA00022989"/>
    </source>
</evidence>
<feature type="transmembrane region" description="Helical" evidence="7">
    <location>
        <begin position="85"/>
        <end position="115"/>
    </location>
</feature>
<evidence type="ECO:0000313" key="10">
    <source>
        <dbReference type="Proteomes" id="UP001589702"/>
    </source>
</evidence>
<comment type="caution">
    <text evidence="9">The sequence shown here is derived from an EMBL/GenBank/DDBJ whole genome shotgun (WGS) entry which is preliminary data.</text>
</comment>
<feature type="domain" description="ABC transmembrane type-1" evidence="8">
    <location>
        <begin position="90"/>
        <end position="301"/>
    </location>
</feature>
<dbReference type="EMBL" id="JBHMBC010000002">
    <property type="protein sequence ID" value="MFB9817961.1"/>
    <property type="molecule type" value="Genomic_DNA"/>
</dbReference>
<evidence type="ECO:0000256" key="4">
    <source>
        <dbReference type="ARBA" id="ARBA00022692"/>
    </source>
</evidence>
<dbReference type="InterPro" id="IPR035906">
    <property type="entry name" value="MetI-like_sf"/>
</dbReference>
<dbReference type="InterPro" id="IPR000515">
    <property type="entry name" value="MetI-like"/>
</dbReference>
<evidence type="ECO:0000256" key="1">
    <source>
        <dbReference type="ARBA" id="ARBA00004651"/>
    </source>
</evidence>
<evidence type="ECO:0000256" key="3">
    <source>
        <dbReference type="ARBA" id="ARBA00022475"/>
    </source>
</evidence>
<keyword evidence="3" id="KW-1003">Cell membrane</keyword>
<feature type="transmembrane region" description="Helical" evidence="7">
    <location>
        <begin position="32"/>
        <end position="60"/>
    </location>
</feature>
<organism evidence="9 10">
    <name type="scientific">Arthrobacter ramosus</name>
    <dbReference type="NCBI Taxonomy" id="1672"/>
    <lineage>
        <taxon>Bacteria</taxon>
        <taxon>Bacillati</taxon>
        <taxon>Actinomycetota</taxon>
        <taxon>Actinomycetes</taxon>
        <taxon>Micrococcales</taxon>
        <taxon>Micrococcaceae</taxon>
        <taxon>Arthrobacter</taxon>
    </lineage>
</organism>
<comment type="similarity">
    <text evidence="7">Belongs to the binding-protein-dependent transport system permease family.</text>
</comment>
<keyword evidence="4 7" id="KW-0812">Transmembrane</keyword>
<evidence type="ECO:0000256" key="6">
    <source>
        <dbReference type="ARBA" id="ARBA00023136"/>
    </source>
</evidence>